<comment type="similarity">
    <text evidence="15">Belongs to the RNase E/G family. RNase E subfamily.</text>
</comment>
<comment type="subunit">
    <text evidence="15">Homotetramer formed by a dimer of dimers.</text>
</comment>
<evidence type="ECO:0000256" key="15">
    <source>
        <dbReference type="HAMAP-Rule" id="MF_00970"/>
    </source>
</evidence>
<dbReference type="GO" id="GO:0006402">
    <property type="term" value="P:mRNA catabolic process"/>
    <property type="evidence" value="ECO:0007669"/>
    <property type="project" value="UniProtKB-UniRule"/>
</dbReference>
<dbReference type="InterPro" id="IPR019307">
    <property type="entry name" value="RNA-bd_AU-1/RNase_E/G"/>
</dbReference>
<dbReference type="GO" id="GO:0008033">
    <property type="term" value="P:tRNA processing"/>
    <property type="evidence" value="ECO:0007669"/>
    <property type="project" value="UniProtKB-UniRule"/>
</dbReference>
<comment type="catalytic activity">
    <reaction evidence="15">
        <text>Endonucleolytic cleavage of single-stranded RNA in A- and U-rich regions.</text>
        <dbReference type="EC" id="3.1.26.12"/>
    </reaction>
</comment>
<accession>H5SK13</accession>
<feature type="compositionally biased region" description="Low complexity" evidence="16">
    <location>
        <begin position="750"/>
        <end position="795"/>
    </location>
</feature>
<keyword evidence="7 15" id="KW-0540">Nuclease</keyword>
<evidence type="ECO:0000256" key="16">
    <source>
        <dbReference type="SAM" id="MobiDB-lite"/>
    </source>
</evidence>
<dbReference type="SMART" id="SM00316">
    <property type="entry name" value="S1"/>
    <property type="match status" value="1"/>
</dbReference>
<evidence type="ECO:0000256" key="5">
    <source>
        <dbReference type="ARBA" id="ARBA00022552"/>
    </source>
</evidence>
<evidence type="ECO:0000256" key="2">
    <source>
        <dbReference type="ARBA" id="ARBA00022475"/>
    </source>
</evidence>
<feature type="compositionally biased region" description="Low complexity" evidence="16">
    <location>
        <begin position="553"/>
        <end position="572"/>
    </location>
</feature>
<keyword evidence="8 15" id="KW-0479">Metal-binding</keyword>
<keyword evidence="9 15" id="KW-0699">rRNA-binding</keyword>
<dbReference type="NCBIfam" id="TIGR00757">
    <property type="entry name" value="RNaseEG"/>
    <property type="match status" value="1"/>
</dbReference>
<dbReference type="GO" id="GO:0005737">
    <property type="term" value="C:cytoplasm"/>
    <property type="evidence" value="ECO:0007669"/>
    <property type="project" value="UniProtKB-SubCell"/>
</dbReference>
<feature type="region of interest" description="Disordered" evidence="16">
    <location>
        <begin position="97"/>
        <end position="123"/>
    </location>
</feature>
<feature type="compositionally biased region" description="Low complexity" evidence="16">
    <location>
        <begin position="682"/>
        <end position="703"/>
    </location>
</feature>
<evidence type="ECO:0000256" key="7">
    <source>
        <dbReference type="ARBA" id="ARBA00022722"/>
    </source>
</evidence>
<evidence type="ECO:0000256" key="12">
    <source>
        <dbReference type="ARBA" id="ARBA00022842"/>
    </source>
</evidence>
<comment type="cofactor">
    <cofactor evidence="15">
        <name>Mg(2+)</name>
        <dbReference type="ChEBI" id="CHEBI:18420"/>
    </cofactor>
    <text evidence="15">Binds 1 Mg(2+) ion per subunit.</text>
</comment>
<dbReference type="EC" id="3.1.26.12" evidence="15"/>
<dbReference type="GO" id="GO:0009898">
    <property type="term" value="C:cytoplasmic side of plasma membrane"/>
    <property type="evidence" value="ECO:0007669"/>
    <property type="project" value="UniProtKB-UniRule"/>
</dbReference>
<dbReference type="Gene3D" id="3.40.1260.20">
    <property type="entry name" value="Ribonuclease E, catalytic domain"/>
    <property type="match status" value="1"/>
</dbReference>
<feature type="region of interest" description="Disordered" evidence="16">
    <location>
        <begin position="553"/>
        <end position="706"/>
    </location>
</feature>
<evidence type="ECO:0000256" key="4">
    <source>
        <dbReference type="ARBA" id="ARBA00022519"/>
    </source>
</evidence>
<dbReference type="HAMAP" id="MF_00970">
    <property type="entry name" value="RNase_E"/>
    <property type="match status" value="1"/>
</dbReference>
<dbReference type="GO" id="GO:0006364">
    <property type="term" value="P:rRNA processing"/>
    <property type="evidence" value="ECO:0007669"/>
    <property type="project" value="UniProtKB-UniRule"/>
</dbReference>
<keyword evidence="15" id="KW-0820">tRNA-binding</keyword>
<dbReference type="GO" id="GO:0008995">
    <property type="term" value="F:ribonuclease E activity"/>
    <property type="evidence" value="ECO:0007669"/>
    <property type="project" value="UniProtKB-EC"/>
</dbReference>
<protein>
    <recommendedName>
        <fullName evidence="15">Ribonuclease E</fullName>
        <shortName evidence="15">RNase E</shortName>
        <ecNumber evidence="15">3.1.26.12</ecNumber>
    </recommendedName>
</protein>
<feature type="compositionally biased region" description="Low complexity" evidence="16">
    <location>
        <begin position="653"/>
        <end position="663"/>
    </location>
</feature>
<comment type="function">
    <text evidence="15">Endoribonuclease that plays a central role in RNA processing and decay. Required for the maturation of 5S and 16S rRNAs and the majority of tRNAs. Also involved in the degradation of most mRNAs.</text>
</comment>
<comment type="cofactor">
    <cofactor evidence="15">
        <name>Zn(2+)</name>
        <dbReference type="ChEBI" id="CHEBI:29105"/>
    </cofactor>
    <text evidence="15">Binds 2 Zn(2+) ions per homotetramer.</text>
</comment>
<keyword evidence="4 15" id="KW-0997">Cell inner membrane</keyword>
<dbReference type="InterPro" id="IPR048583">
    <property type="entry name" value="RNase_E_G_thioredoxin-like"/>
</dbReference>
<feature type="compositionally biased region" description="Basic residues" evidence="16">
    <location>
        <begin position="666"/>
        <end position="676"/>
    </location>
</feature>
<dbReference type="AlphaFoldDB" id="H5SK13"/>
<evidence type="ECO:0000256" key="14">
    <source>
        <dbReference type="ARBA" id="ARBA00023136"/>
    </source>
</evidence>
<dbReference type="Pfam" id="PF00575">
    <property type="entry name" value="S1"/>
    <property type="match status" value="1"/>
</dbReference>
<sequence>MTKRMLIDATHPEETRVAICEDGRLIDFDIEIASRRQLKGNIYLAKVVRVEPSLQAAFVDYGGNRHGFLPFSEIHPDYYQIPQADREELERLERELEARANAESQAEENANGTTVTQDAEEETADVLEEIRRRRARILRSYRIQEVIRRRQIMLVQVVKEERGTKGAALTTYISLPGRYCVLMPNTPKGGGISRKIADPAERRRLKKIAEELGVPEGMGLIIRTAGQERTKAVIRRDYEYLVRLWNDIRQKVLSSIAPCLIYEESDLVTRALRDLYTRDIEEILIEGEEAWRRAREVMKIMSPSRVRLVKQYTGEVPLFARYGIEDQLDAMMSPVVQLPSGGSIVIHATEALTAIDVNSGKSTRERHIDETALKTNLEAAEEIARQLRLRDIAGLVVVDFIDMNDPRHQRQVERRLREALKADRARIQMGRISSFGLLELSRQRLRPSILELSTQICPHCAGTGLVRSTESLALHVLRRIQDEGLKGEAATLAVRVPTDVALYLLNRKRDVLSGLEKRYGMEVRIEVEEHSGPEPFTIEIVARREAPRAEISATAAETRPAGEPAAAGTAEAETAEAKAGRRRRRRRRRRRGEQAEAAEAATPEAGAVTPAEAAAEAAEAPEDGTEAAAAQEPEPVAEGVGPQAVAAEEDATEGAVAEPQAAEAPRRRRRRRRRRGEKAEAAEPVAEAAGPETAGGPLAAGEAGSVGEATPAAGGTVMVAGIALRAPGFEVVDAVALESPAAAARREDAAVPADGEAAAAPATVAEEPAEAVAVRPETPVPAEAERPAVMASASSGEERREAGAEGERPDGEAEGAPRRTGWWSRWLGS</sequence>
<gene>
    <name evidence="15" type="primary">rne</name>
    <name evidence="18" type="ORF">HGMM_F40A07C18</name>
</gene>
<keyword evidence="14 15" id="KW-0472">Membrane</keyword>
<keyword evidence="12 15" id="KW-0460">Magnesium</keyword>
<dbReference type="PANTHER" id="PTHR30001:SF1">
    <property type="entry name" value="RIBONUCLEASE E_G-LIKE PROTEIN, CHLOROPLASTIC"/>
    <property type="match status" value="1"/>
</dbReference>
<comment type="similarity">
    <text evidence="1">Belongs to the RNase E/G family. RNase G subfamily.</text>
</comment>
<feature type="compositionally biased region" description="Low complexity" evidence="16">
    <location>
        <begin position="626"/>
        <end position="638"/>
    </location>
</feature>
<feature type="compositionally biased region" description="Low complexity" evidence="16">
    <location>
        <begin position="101"/>
        <end position="111"/>
    </location>
</feature>
<dbReference type="InterPro" id="IPR004659">
    <property type="entry name" value="RNase_E/G"/>
</dbReference>
<name>H5SK13_9PROT</name>
<dbReference type="Pfam" id="PF10150">
    <property type="entry name" value="RNase_E_G"/>
    <property type="match status" value="1"/>
</dbReference>
<dbReference type="GO" id="GO:0008270">
    <property type="term" value="F:zinc ion binding"/>
    <property type="evidence" value="ECO:0007669"/>
    <property type="project" value="UniProtKB-UniRule"/>
</dbReference>
<keyword evidence="11 15" id="KW-0378">Hydrolase</keyword>
<proteinExistence type="inferred from homology"/>
<keyword evidence="13 15" id="KW-0694">RNA-binding</keyword>
<feature type="binding site" evidence="15">
    <location>
        <position position="460"/>
    </location>
    <ligand>
        <name>Zn(2+)</name>
        <dbReference type="ChEBI" id="CHEBI:29105"/>
        <note>ligand shared between dimeric partners</note>
    </ligand>
</feature>
<feature type="compositionally biased region" description="Basic residues" evidence="16">
    <location>
        <begin position="580"/>
        <end position="591"/>
    </location>
</feature>
<evidence type="ECO:0000313" key="18">
    <source>
        <dbReference type="EMBL" id="BAL56499.1"/>
    </source>
</evidence>
<dbReference type="InterPro" id="IPR003029">
    <property type="entry name" value="S1_domain"/>
</dbReference>
<evidence type="ECO:0000256" key="9">
    <source>
        <dbReference type="ARBA" id="ARBA00022730"/>
    </source>
</evidence>
<keyword evidence="15" id="KW-0862">Zinc</keyword>
<dbReference type="GO" id="GO:0000287">
    <property type="term" value="F:magnesium ion binding"/>
    <property type="evidence" value="ECO:0007669"/>
    <property type="project" value="UniProtKB-UniRule"/>
</dbReference>
<evidence type="ECO:0000256" key="6">
    <source>
        <dbReference type="ARBA" id="ARBA00022694"/>
    </source>
</evidence>
<feature type="compositionally biased region" description="Low complexity" evidence="16">
    <location>
        <begin position="595"/>
        <end position="618"/>
    </location>
</feature>
<dbReference type="PANTHER" id="PTHR30001">
    <property type="entry name" value="RIBONUCLEASE"/>
    <property type="match status" value="1"/>
</dbReference>
<evidence type="ECO:0000256" key="3">
    <source>
        <dbReference type="ARBA" id="ARBA00022490"/>
    </source>
</evidence>
<feature type="compositionally biased region" description="Basic and acidic residues" evidence="16">
    <location>
        <begin position="796"/>
        <end position="817"/>
    </location>
</feature>
<organism evidence="18">
    <name type="scientific">uncultured Alphaproteobacteria bacterium</name>
    <dbReference type="NCBI Taxonomy" id="91750"/>
    <lineage>
        <taxon>Bacteria</taxon>
        <taxon>Pseudomonadati</taxon>
        <taxon>Pseudomonadota</taxon>
        <taxon>Alphaproteobacteria</taxon>
        <taxon>environmental samples</taxon>
    </lineage>
</organism>
<dbReference type="GO" id="GO:0019843">
    <property type="term" value="F:rRNA binding"/>
    <property type="evidence" value="ECO:0007669"/>
    <property type="project" value="UniProtKB-KW"/>
</dbReference>
<feature type="region of interest" description="Required for zinc-mediated homotetramerization and catalytic activity" evidence="15">
    <location>
        <begin position="457"/>
        <end position="460"/>
    </location>
</feature>
<evidence type="ECO:0000256" key="13">
    <source>
        <dbReference type="ARBA" id="ARBA00022884"/>
    </source>
</evidence>
<comment type="subcellular location">
    <subcellularLocation>
        <location evidence="15">Cytoplasm</location>
    </subcellularLocation>
    <subcellularLocation>
        <location evidence="15">Cell inner membrane</location>
        <topology evidence="15">Peripheral membrane protein</topology>
        <orientation evidence="15">Cytoplasmic side</orientation>
    </subcellularLocation>
</comment>
<dbReference type="CDD" id="cd04453">
    <property type="entry name" value="S1_RNase_E"/>
    <property type="match status" value="1"/>
</dbReference>
<dbReference type="InterPro" id="IPR028878">
    <property type="entry name" value="RNase_E"/>
</dbReference>
<dbReference type="EMBL" id="AP011749">
    <property type="protein sequence ID" value="BAL56499.1"/>
    <property type="molecule type" value="Genomic_DNA"/>
</dbReference>
<feature type="domain" description="S1 motif" evidence="17">
    <location>
        <begin position="38"/>
        <end position="172"/>
    </location>
</feature>
<keyword evidence="2 15" id="KW-1003">Cell membrane</keyword>
<evidence type="ECO:0000256" key="11">
    <source>
        <dbReference type="ARBA" id="ARBA00022801"/>
    </source>
</evidence>
<dbReference type="Gene3D" id="2.40.50.140">
    <property type="entry name" value="Nucleic acid-binding proteins"/>
    <property type="match status" value="1"/>
</dbReference>
<dbReference type="Pfam" id="PF20833">
    <property type="entry name" value="RNase_E_G_Thio"/>
    <property type="match status" value="1"/>
</dbReference>
<reference evidence="18" key="1">
    <citation type="journal article" date="2005" name="Environ. Microbiol.">
        <title>Genetic and functional properties of uncultivated thermophilic crenarchaeotes from a subsurface gold mine as revealed by analysis of genome fragments.</title>
        <authorList>
            <person name="Nunoura T."/>
            <person name="Hirayama H."/>
            <person name="Takami H."/>
            <person name="Oida H."/>
            <person name="Nishi S."/>
            <person name="Shimamura S."/>
            <person name="Suzuki Y."/>
            <person name="Inagaki F."/>
            <person name="Takai K."/>
            <person name="Nealson K.H."/>
            <person name="Horikoshi K."/>
        </authorList>
    </citation>
    <scope>NUCLEOTIDE SEQUENCE</scope>
</reference>
<keyword evidence="10 15" id="KW-0255">Endonuclease</keyword>
<feature type="region of interest" description="Disordered" evidence="16">
    <location>
        <begin position="746"/>
        <end position="829"/>
    </location>
</feature>
<feature type="binding site" evidence="15">
    <location>
        <position position="399"/>
    </location>
    <ligand>
        <name>Mg(2+)</name>
        <dbReference type="ChEBI" id="CHEBI:18420"/>
        <note>catalytic</note>
    </ligand>
</feature>
<feature type="binding site" evidence="15">
    <location>
        <position position="356"/>
    </location>
    <ligand>
        <name>Mg(2+)</name>
        <dbReference type="ChEBI" id="CHEBI:18420"/>
        <note>catalytic</note>
    </ligand>
</feature>
<reference evidence="18" key="2">
    <citation type="journal article" date="2012" name="PLoS ONE">
        <title>A Deeply Branching Thermophilic Bacterium with an Ancient Acetyl-CoA Pathway Dominates a Subsurface Ecosystem.</title>
        <authorList>
            <person name="Takami H."/>
            <person name="Noguchi H."/>
            <person name="Takaki Y."/>
            <person name="Uchiyama I."/>
            <person name="Toyoda A."/>
            <person name="Nishi S."/>
            <person name="Chee G.-J."/>
            <person name="Arai W."/>
            <person name="Nunoura T."/>
            <person name="Itoh T."/>
            <person name="Hattori M."/>
            <person name="Takai K."/>
        </authorList>
    </citation>
    <scope>NUCLEOTIDE SEQUENCE</scope>
</reference>
<keyword evidence="5 15" id="KW-0698">rRNA processing</keyword>
<evidence type="ECO:0000259" key="17">
    <source>
        <dbReference type="SMART" id="SM00316"/>
    </source>
</evidence>
<evidence type="ECO:0000256" key="1">
    <source>
        <dbReference type="ARBA" id="ARBA00005663"/>
    </source>
</evidence>
<evidence type="ECO:0000256" key="8">
    <source>
        <dbReference type="ARBA" id="ARBA00022723"/>
    </source>
</evidence>
<keyword evidence="3 15" id="KW-0963">Cytoplasm</keyword>
<dbReference type="GO" id="GO:0000049">
    <property type="term" value="F:tRNA binding"/>
    <property type="evidence" value="ECO:0007669"/>
    <property type="project" value="UniProtKB-KW"/>
</dbReference>
<keyword evidence="6 15" id="KW-0819">tRNA processing</keyword>
<dbReference type="SUPFAM" id="SSF50249">
    <property type="entry name" value="Nucleic acid-binding proteins"/>
    <property type="match status" value="1"/>
</dbReference>
<feature type="binding site" evidence="15">
    <location>
        <position position="457"/>
    </location>
    <ligand>
        <name>Zn(2+)</name>
        <dbReference type="ChEBI" id="CHEBI:29105"/>
        <note>ligand shared between dimeric partners</note>
    </ligand>
</feature>
<dbReference type="InterPro" id="IPR012340">
    <property type="entry name" value="NA-bd_OB-fold"/>
</dbReference>
<evidence type="ECO:0000256" key="10">
    <source>
        <dbReference type="ARBA" id="ARBA00022759"/>
    </source>
</evidence>